<sequence length="169" mass="18219">MQIEKKIESLGIKLPDLGVWDSNIGTAQKYYGQQYGKMKPFHRSGGLLILSGHVPDLPDGTVLHPGRVGAEVTVEQGYAAARQTGINCLAGIKQAIGDLDKITNLVRTLNFVVCAPGFTDPNLISSGLTDLFAEVFGPEKGIGCRATIGVMSLANNHCYETWMDLEVRS</sequence>
<organism evidence="1 2">
    <name type="scientific">Taklimakanibacter albus</name>
    <dbReference type="NCBI Taxonomy" id="2800327"/>
    <lineage>
        <taxon>Bacteria</taxon>
        <taxon>Pseudomonadati</taxon>
        <taxon>Pseudomonadota</taxon>
        <taxon>Alphaproteobacteria</taxon>
        <taxon>Hyphomicrobiales</taxon>
        <taxon>Aestuariivirgaceae</taxon>
        <taxon>Taklimakanibacter</taxon>
    </lineage>
</organism>
<name>A0ACC5RFM3_9HYPH</name>
<evidence type="ECO:0000313" key="1">
    <source>
        <dbReference type="EMBL" id="MBK1871311.1"/>
    </source>
</evidence>
<keyword evidence="2" id="KW-1185">Reference proteome</keyword>
<evidence type="ECO:0000313" key="2">
    <source>
        <dbReference type="Proteomes" id="UP000616151"/>
    </source>
</evidence>
<protein>
    <submittedName>
        <fullName evidence="1">RidA family protein</fullName>
    </submittedName>
</protein>
<proteinExistence type="predicted"/>
<comment type="caution">
    <text evidence="1">The sequence shown here is derived from an EMBL/GenBank/DDBJ whole genome shotgun (WGS) entry which is preliminary data.</text>
</comment>
<gene>
    <name evidence="1" type="ORF">JHL16_33400</name>
</gene>
<reference evidence="1" key="1">
    <citation type="submission" date="2021-01" db="EMBL/GenBank/DDBJ databases">
        <authorList>
            <person name="Sun Q."/>
        </authorList>
    </citation>
    <scope>NUCLEOTIDE SEQUENCE</scope>
    <source>
        <strain evidence="1">YIM B02566</strain>
    </source>
</reference>
<dbReference type="Proteomes" id="UP000616151">
    <property type="component" value="Unassembled WGS sequence"/>
</dbReference>
<dbReference type="EMBL" id="JAENHL010000008">
    <property type="protein sequence ID" value="MBK1871311.1"/>
    <property type="molecule type" value="Genomic_DNA"/>
</dbReference>
<accession>A0ACC5RFM3</accession>